<dbReference type="RefSeq" id="WP_165117497.1">
    <property type="nucleotide sequence ID" value="NZ_JAAKZG010000004.1"/>
</dbReference>
<keyword evidence="2" id="KW-0812">Transmembrane</keyword>
<feature type="transmembrane region" description="Helical" evidence="2">
    <location>
        <begin position="48"/>
        <end position="68"/>
    </location>
</feature>
<reference evidence="3 4" key="1">
    <citation type="submission" date="2020-02" db="EMBL/GenBank/DDBJ databases">
        <title>Genome sequence of the type strain CGMCC 1.15528 of Mesorhizobium zhangyense.</title>
        <authorList>
            <person name="Gao J."/>
            <person name="Sun J."/>
        </authorList>
    </citation>
    <scope>NUCLEOTIDE SEQUENCE [LARGE SCALE GENOMIC DNA]</scope>
    <source>
        <strain evidence="3 4">CGMCC 1.15528</strain>
    </source>
</reference>
<protein>
    <submittedName>
        <fullName evidence="3">Cation:proton antiporter</fullName>
    </submittedName>
</protein>
<dbReference type="Proteomes" id="UP000481252">
    <property type="component" value="Unassembled WGS sequence"/>
</dbReference>
<evidence type="ECO:0000256" key="1">
    <source>
        <dbReference type="SAM" id="MobiDB-lite"/>
    </source>
</evidence>
<dbReference type="PANTHER" id="PTHR34703:SF1">
    <property type="entry name" value="ANTIPORTER SUBUNIT MNHG2-RELATED"/>
    <property type="match status" value="1"/>
</dbReference>
<comment type="caution">
    <text evidence="3">The sequence shown here is derived from an EMBL/GenBank/DDBJ whole genome shotgun (WGS) entry which is preliminary data.</text>
</comment>
<dbReference type="AlphaFoldDB" id="A0A7C9VCX8"/>
<feature type="transmembrane region" description="Helical" evidence="2">
    <location>
        <begin position="74"/>
        <end position="95"/>
    </location>
</feature>
<evidence type="ECO:0000256" key="2">
    <source>
        <dbReference type="SAM" id="Phobius"/>
    </source>
</evidence>
<proteinExistence type="predicted"/>
<dbReference type="Pfam" id="PF03334">
    <property type="entry name" value="PhaG_MnhG_YufB"/>
    <property type="match status" value="1"/>
</dbReference>
<keyword evidence="4" id="KW-1185">Reference proteome</keyword>
<evidence type="ECO:0000313" key="3">
    <source>
        <dbReference type="EMBL" id="NGN41771.1"/>
    </source>
</evidence>
<dbReference type="InterPro" id="IPR005133">
    <property type="entry name" value="PhaG_MnhG_YufB"/>
</dbReference>
<sequence>MTHAADLPAWAALPTAFFLLLGSGLTLLGAIGLLRFGSFYERVHAPTLGTTWGAGGILIASMICFTVLQSRPALHEILIAAFVIVTTPVSLMLLARAALYRDRTENNGGVPAFEAESEGTDGEASPKSSDQKQTKGQ</sequence>
<dbReference type="GO" id="GO:0015385">
    <property type="term" value="F:sodium:proton antiporter activity"/>
    <property type="evidence" value="ECO:0007669"/>
    <property type="project" value="TreeGrafter"/>
</dbReference>
<organism evidence="3 4">
    <name type="scientific">Mesorhizobium zhangyense</name>
    <dbReference type="NCBI Taxonomy" id="1776730"/>
    <lineage>
        <taxon>Bacteria</taxon>
        <taxon>Pseudomonadati</taxon>
        <taxon>Pseudomonadota</taxon>
        <taxon>Alphaproteobacteria</taxon>
        <taxon>Hyphomicrobiales</taxon>
        <taxon>Phyllobacteriaceae</taxon>
        <taxon>Mesorhizobium</taxon>
    </lineage>
</organism>
<feature type="transmembrane region" description="Helical" evidence="2">
    <location>
        <begin position="12"/>
        <end position="36"/>
    </location>
</feature>
<dbReference type="NCBIfam" id="TIGR01300">
    <property type="entry name" value="CPA3_mnhG_phaG"/>
    <property type="match status" value="1"/>
</dbReference>
<evidence type="ECO:0000313" key="4">
    <source>
        <dbReference type="Proteomes" id="UP000481252"/>
    </source>
</evidence>
<dbReference type="EMBL" id="JAAKZG010000004">
    <property type="protein sequence ID" value="NGN41771.1"/>
    <property type="molecule type" value="Genomic_DNA"/>
</dbReference>
<gene>
    <name evidence="3" type="ORF">G6N74_11890</name>
</gene>
<name>A0A7C9VCX8_9HYPH</name>
<keyword evidence="2" id="KW-0472">Membrane</keyword>
<keyword evidence="2" id="KW-1133">Transmembrane helix</keyword>
<dbReference type="PANTHER" id="PTHR34703">
    <property type="entry name" value="ANTIPORTER SUBUNIT MNHG2-RELATED"/>
    <property type="match status" value="1"/>
</dbReference>
<feature type="region of interest" description="Disordered" evidence="1">
    <location>
        <begin position="105"/>
        <end position="137"/>
    </location>
</feature>
<accession>A0A7C9VCX8</accession>